<keyword evidence="4" id="KW-0175">Coiled coil</keyword>
<evidence type="ECO:0000256" key="1">
    <source>
        <dbReference type="ARBA" id="ARBA00001946"/>
    </source>
</evidence>
<evidence type="ECO:0000313" key="8">
    <source>
        <dbReference type="Proteomes" id="UP000014115"/>
    </source>
</evidence>
<feature type="coiled-coil region" evidence="4">
    <location>
        <begin position="382"/>
        <end position="434"/>
    </location>
</feature>
<dbReference type="GO" id="GO:0052621">
    <property type="term" value="F:diguanylate cyclase activity"/>
    <property type="evidence" value="ECO:0007669"/>
    <property type="project" value="UniProtKB-EC"/>
</dbReference>
<sequence>MGLFTLCVSGVALASSQGHPQWPLLSYQTSGEQWQIEDAIQAPPESWQSHPQQRVSFGYTQAVYWFRFDLPASQHARVVNIEYPLLDHVDAFFVRNEQVIKHVQVGDKYPFDEREVALQDFVIAVAAAPKQQVYLRVQTTSSLRLPVTVWRLDDYVEARTQADTLSGMYYGLLFCMAVYNLFGFLAAREAGFLSYTGYTIFMGLLMATLDGSGFRYWWPNSVWLQDHAIVLFGSITFFFAAVFTRHLLQVPRYSQRLNRVLSLFQLATVLVFLSGLLLPYNQAIHVLLGFAIIGSVTLLAIGIYLWRQGLMYARIYVLAWGVLLAAIVANSLAYLGILDSGFIQRNAIMMGSAIEVLLLSWVLAVRYTHERNAKLAAQAEALRQAEATQQTQTLLNEQLEENVAERTFELQIALRELQDANNELEQKNREDSLTGLYNRRHFDRQLDVEFRRNYRQNSALSLIMLDVDHFKEINDQYGHIAGDDVLVSLAELLRTRFKRGSDIVARYGGEEFVVILPATDIEGAMVVAEDLQQRIRQQVFKVNQKQPITLTVSMGVAEVKGGAYKTAVQLLKAADEMLYQAKHAGRDKIIAEASPALLLPQQPPPS</sequence>
<dbReference type="NCBIfam" id="TIGR00254">
    <property type="entry name" value="GGDEF"/>
    <property type="match status" value="1"/>
</dbReference>
<dbReference type="EMBL" id="AMRG01000005">
    <property type="protein sequence ID" value="EKE84475.1"/>
    <property type="molecule type" value="Genomic_DNA"/>
</dbReference>
<dbReference type="InterPro" id="IPR050469">
    <property type="entry name" value="Diguanylate_Cyclase"/>
</dbReference>
<dbReference type="FunFam" id="3.30.70.270:FF:000001">
    <property type="entry name" value="Diguanylate cyclase domain protein"/>
    <property type="match status" value="1"/>
</dbReference>
<dbReference type="SUPFAM" id="SSF55073">
    <property type="entry name" value="Nucleotide cyclase"/>
    <property type="match status" value="1"/>
</dbReference>
<dbReference type="Pfam" id="PF07696">
    <property type="entry name" value="7TMR-DISMED2"/>
    <property type="match status" value="1"/>
</dbReference>
<dbReference type="InterPro" id="IPR029787">
    <property type="entry name" value="Nucleotide_cyclase"/>
</dbReference>
<dbReference type="InterPro" id="IPR011623">
    <property type="entry name" value="7TMR_DISM_rcpt_extracell_dom1"/>
</dbReference>
<dbReference type="InterPro" id="IPR011622">
    <property type="entry name" value="7TMR_DISM_rcpt_extracell_dom2"/>
</dbReference>
<evidence type="ECO:0000256" key="3">
    <source>
        <dbReference type="ARBA" id="ARBA00034247"/>
    </source>
</evidence>
<dbReference type="Proteomes" id="UP000014115">
    <property type="component" value="Unassembled WGS sequence"/>
</dbReference>
<accession>K2L3N3</accession>
<evidence type="ECO:0000313" key="7">
    <source>
        <dbReference type="EMBL" id="EKE84475.1"/>
    </source>
</evidence>
<dbReference type="InterPro" id="IPR000160">
    <property type="entry name" value="GGDEF_dom"/>
</dbReference>
<comment type="caution">
    <text evidence="7">The sequence shown here is derived from an EMBL/GenBank/DDBJ whole genome shotgun (WGS) entry which is preliminary data.</text>
</comment>
<feature type="transmembrane region" description="Helical" evidence="5">
    <location>
        <begin position="347"/>
        <end position="365"/>
    </location>
</feature>
<dbReference type="AlphaFoldDB" id="K2L3N3"/>
<keyword evidence="5" id="KW-1133">Transmembrane helix</keyword>
<feature type="transmembrane region" description="Helical" evidence="5">
    <location>
        <begin position="260"/>
        <end position="278"/>
    </location>
</feature>
<feature type="domain" description="GGDEF" evidence="6">
    <location>
        <begin position="458"/>
        <end position="594"/>
    </location>
</feature>
<dbReference type="PANTHER" id="PTHR45138">
    <property type="entry name" value="REGULATORY COMPONENTS OF SENSORY TRANSDUCTION SYSTEM"/>
    <property type="match status" value="1"/>
</dbReference>
<evidence type="ECO:0000256" key="4">
    <source>
        <dbReference type="SAM" id="Coils"/>
    </source>
</evidence>
<feature type="transmembrane region" description="Helical" evidence="5">
    <location>
        <begin position="192"/>
        <end position="209"/>
    </location>
</feature>
<dbReference type="Gene3D" id="3.30.70.270">
    <property type="match status" value="1"/>
</dbReference>
<evidence type="ECO:0000256" key="2">
    <source>
        <dbReference type="ARBA" id="ARBA00012528"/>
    </source>
</evidence>
<dbReference type="CDD" id="cd01949">
    <property type="entry name" value="GGDEF"/>
    <property type="match status" value="1"/>
</dbReference>
<proteinExistence type="predicted"/>
<dbReference type="eggNOG" id="COG3706">
    <property type="taxonomic scope" value="Bacteria"/>
</dbReference>
<feature type="transmembrane region" description="Helical" evidence="5">
    <location>
        <begin position="229"/>
        <end position="248"/>
    </location>
</feature>
<comment type="catalytic activity">
    <reaction evidence="3">
        <text>2 GTP = 3',3'-c-di-GMP + 2 diphosphate</text>
        <dbReference type="Rhea" id="RHEA:24898"/>
        <dbReference type="ChEBI" id="CHEBI:33019"/>
        <dbReference type="ChEBI" id="CHEBI:37565"/>
        <dbReference type="ChEBI" id="CHEBI:58805"/>
        <dbReference type="EC" id="2.7.7.65"/>
    </reaction>
</comment>
<dbReference type="PANTHER" id="PTHR45138:SF9">
    <property type="entry name" value="DIGUANYLATE CYCLASE DGCM-RELATED"/>
    <property type="match status" value="1"/>
</dbReference>
<dbReference type="Gene3D" id="2.60.40.2380">
    <property type="match status" value="1"/>
</dbReference>
<dbReference type="InterPro" id="IPR043128">
    <property type="entry name" value="Rev_trsase/Diguanyl_cyclase"/>
</dbReference>
<reference evidence="7 8" key="1">
    <citation type="journal article" date="2012" name="J. Bacteriol.">
        <title>Genome Sequence of Idiomarina xiamenensis Type Strain 10-D-4.</title>
        <authorList>
            <person name="Lai Q."/>
            <person name="Wang L."/>
            <person name="Wang W."/>
            <person name="Shao Z."/>
        </authorList>
    </citation>
    <scope>NUCLEOTIDE SEQUENCE [LARGE SCALE GENOMIC DNA]</scope>
    <source>
        <strain evidence="7 8">10-D-4</strain>
    </source>
</reference>
<gene>
    <name evidence="7" type="ORF">A10D4_05387</name>
</gene>
<dbReference type="PATRIC" id="fig|740709.3.peg.1098"/>
<evidence type="ECO:0000256" key="5">
    <source>
        <dbReference type="SAM" id="Phobius"/>
    </source>
</evidence>
<feature type="transmembrane region" description="Helical" evidence="5">
    <location>
        <begin position="315"/>
        <end position="335"/>
    </location>
</feature>
<dbReference type="Pfam" id="PF07695">
    <property type="entry name" value="7TMR-DISM_7TM"/>
    <property type="match status" value="1"/>
</dbReference>
<evidence type="ECO:0000259" key="6">
    <source>
        <dbReference type="PROSITE" id="PS50887"/>
    </source>
</evidence>
<organism evidence="7 8">
    <name type="scientific">Idiomarina xiamenensis 10-D-4</name>
    <dbReference type="NCBI Taxonomy" id="740709"/>
    <lineage>
        <taxon>Bacteria</taxon>
        <taxon>Pseudomonadati</taxon>
        <taxon>Pseudomonadota</taxon>
        <taxon>Gammaproteobacteria</taxon>
        <taxon>Alteromonadales</taxon>
        <taxon>Idiomarinaceae</taxon>
        <taxon>Idiomarina</taxon>
    </lineage>
</organism>
<feature type="transmembrane region" description="Helical" evidence="5">
    <location>
        <begin position="167"/>
        <end position="185"/>
    </location>
</feature>
<dbReference type="Pfam" id="PF00990">
    <property type="entry name" value="GGDEF"/>
    <property type="match status" value="1"/>
</dbReference>
<protein>
    <recommendedName>
        <fullName evidence="2">diguanylate cyclase</fullName>
        <ecNumber evidence="2">2.7.7.65</ecNumber>
    </recommendedName>
</protein>
<dbReference type="SMART" id="SM00267">
    <property type="entry name" value="GGDEF"/>
    <property type="match status" value="1"/>
</dbReference>
<dbReference type="STRING" id="740709.A10D4_05387"/>
<keyword evidence="8" id="KW-1185">Reference proteome</keyword>
<comment type="cofactor">
    <cofactor evidence="1">
        <name>Mg(2+)</name>
        <dbReference type="ChEBI" id="CHEBI:18420"/>
    </cofactor>
</comment>
<dbReference type="PROSITE" id="PS50887">
    <property type="entry name" value="GGDEF"/>
    <property type="match status" value="1"/>
</dbReference>
<keyword evidence="5" id="KW-0812">Transmembrane</keyword>
<name>K2L3N3_9GAMM</name>
<feature type="transmembrane region" description="Helical" evidence="5">
    <location>
        <begin position="284"/>
        <end position="306"/>
    </location>
</feature>
<dbReference type="EC" id="2.7.7.65" evidence="2"/>
<keyword evidence="5" id="KW-0472">Membrane</keyword>